<dbReference type="GO" id="GO:0015035">
    <property type="term" value="F:protein-disulfide reductase activity"/>
    <property type="evidence" value="ECO:0007669"/>
    <property type="project" value="TreeGrafter"/>
</dbReference>
<dbReference type="GO" id="GO:0006950">
    <property type="term" value="P:response to stress"/>
    <property type="evidence" value="ECO:0007669"/>
    <property type="project" value="UniProtKB-ARBA"/>
</dbReference>
<dbReference type="PROSITE" id="PS00194">
    <property type="entry name" value="THIOREDOXIN_1"/>
    <property type="match status" value="1"/>
</dbReference>
<organism evidence="4 5">
    <name type="scientific">Neolewinella agarilytica</name>
    <dbReference type="NCBI Taxonomy" id="478744"/>
    <lineage>
        <taxon>Bacteria</taxon>
        <taxon>Pseudomonadati</taxon>
        <taxon>Bacteroidota</taxon>
        <taxon>Saprospiria</taxon>
        <taxon>Saprospirales</taxon>
        <taxon>Lewinellaceae</taxon>
        <taxon>Neolewinella</taxon>
    </lineage>
</organism>
<dbReference type="Proteomes" id="UP000199021">
    <property type="component" value="Unassembled WGS sequence"/>
</dbReference>
<reference evidence="5" key="1">
    <citation type="submission" date="2016-10" db="EMBL/GenBank/DDBJ databases">
        <authorList>
            <person name="Varghese N."/>
            <person name="Submissions S."/>
        </authorList>
    </citation>
    <scope>NUCLEOTIDE SEQUENCE [LARGE SCALE GENOMIC DNA]</scope>
    <source>
        <strain evidence="5">DSM 24740</strain>
    </source>
</reference>
<dbReference type="InterPro" id="IPR017937">
    <property type="entry name" value="Thioredoxin_CS"/>
</dbReference>
<proteinExistence type="predicted"/>
<evidence type="ECO:0000313" key="5">
    <source>
        <dbReference type="Proteomes" id="UP000199021"/>
    </source>
</evidence>
<dbReference type="InterPro" id="IPR013766">
    <property type="entry name" value="Thioredoxin_domain"/>
</dbReference>
<keyword evidence="1" id="KW-0676">Redox-active center</keyword>
<dbReference type="GO" id="GO:0045454">
    <property type="term" value="P:cell redox homeostasis"/>
    <property type="evidence" value="ECO:0007669"/>
    <property type="project" value="TreeGrafter"/>
</dbReference>
<evidence type="ECO:0000259" key="3">
    <source>
        <dbReference type="PROSITE" id="PS51352"/>
    </source>
</evidence>
<dbReference type="AlphaFoldDB" id="A0A1H9N4A8"/>
<evidence type="ECO:0000313" key="4">
    <source>
        <dbReference type="EMBL" id="SER30661.1"/>
    </source>
</evidence>
<sequence>MRRSLLFLCLFLFTTLSAQTLFTRLDVDSASDIAAAKGTFVILDFYADWCGPCKVMDEKVWSLDTVQALQNQFVNVRIDATNPNTTLDKYGVKALPTLIVLDANGKEYYRRKGYMTKEDVLTLFHQFPPNMQAAYAADYLVKEQPDAFNTYFMLARNYQEAARQASGAIASQLAGASNKGLEQAQKILSKKSTTPESLMERLSLMEAENLLLKGRAKKALKLMASLNEELNPKNEALACYIKAQAYRKTNQPELAGECYDLLQEAADNEVFVAMYKKKQ</sequence>
<accession>A0A1H9N4A8</accession>
<dbReference type="InParanoid" id="A0A1H9N4A8"/>
<dbReference type="SUPFAM" id="SSF48452">
    <property type="entry name" value="TPR-like"/>
    <property type="match status" value="1"/>
</dbReference>
<gene>
    <name evidence="4" type="ORF">SAMN05444359_13350</name>
</gene>
<dbReference type="Pfam" id="PF00085">
    <property type="entry name" value="Thioredoxin"/>
    <property type="match status" value="1"/>
</dbReference>
<feature type="signal peptide" evidence="2">
    <location>
        <begin position="1"/>
        <end position="18"/>
    </location>
</feature>
<protein>
    <submittedName>
        <fullName evidence="4">Thioredoxin-like</fullName>
    </submittedName>
</protein>
<feature type="chain" id="PRO_5011577166" evidence="2">
    <location>
        <begin position="19"/>
        <end position="279"/>
    </location>
</feature>
<dbReference type="OrthoDB" id="9811036at2"/>
<dbReference type="STRING" id="478744.SAMN05444359_13350"/>
<dbReference type="RefSeq" id="WP_090172759.1">
    <property type="nucleotide sequence ID" value="NZ_FOFB01000033.1"/>
</dbReference>
<evidence type="ECO:0000256" key="2">
    <source>
        <dbReference type="SAM" id="SignalP"/>
    </source>
</evidence>
<dbReference type="Gene3D" id="3.40.30.10">
    <property type="entry name" value="Glutaredoxin"/>
    <property type="match status" value="1"/>
</dbReference>
<dbReference type="PRINTS" id="PR00421">
    <property type="entry name" value="THIOREDOXIN"/>
</dbReference>
<dbReference type="PANTHER" id="PTHR32234:SF0">
    <property type="entry name" value="THIOL:DISULFIDE INTERCHANGE PROTEIN DSBD"/>
    <property type="match status" value="1"/>
</dbReference>
<feature type="domain" description="Thioredoxin" evidence="3">
    <location>
        <begin position="10"/>
        <end position="129"/>
    </location>
</feature>
<dbReference type="SUPFAM" id="SSF52833">
    <property type="entry name" value="Thioredoxin-like"/>
    <property type="match status" value="1"/>
</dbReference>
<dbReference type="InterPro" id="IPR036249">
    <property type="entry name" value="Thioredoxin-like_sf"/>
</dbReference>
<keyword evidence="5" id="KW-1185">Reference proteome</keyword>
<keyword evidence="2" id="KW-0732">Signal</keyword>
<name>A0A1H9N4A8_9BACT</name>
<dbReference type="EMBL" id="FOFB01000033">
    <property type="protein sequence ID" value="SER30661.1"/>
    <property type="molecule type" value="Genomic_DNA"/>
</dbReference>
<dbReference type="PANTHER" id="PTHR32234">
    <property type="entry name" value="THIOL:DISULFIDE INTERCHANGE PROTEIN DSBD"/>
    <property type="match status" value="1"/>
</dbReference>
<dbReference type="InterPro" id="IPR011990">
    <property type="entry name" value="TPR-like_helical_dom_sf"/>
</dbReference>
<evidence type="ECO:0000256" key="1">
    <source>
        <dbReference type="ARBA" id="ARBA00023284"/>
    </source>
</evidence>
<dbReference type="PROSITE" id="PS51352">
    <property type="entry name" value="THIOREDOXIN_2"/>
    <property type="match status" value="1"/>
</dbReference>